<dbReference type="Pfam" id="PF13843">
    <property type="entry name" value="DDE_Tnp_1_7"/>
    <property type="match status" value="1"/>
</dbReference>
<feature type="domain" description="PiggyBac transposable element-derived protein" evidence="1">
    <location>
        <begin position="5"/>
        <end position="109"/>
    </location>
</feature>
<dbReference type="PANTHER" id="PTHR46599:SF3">
    <property type="entry name" value="PIGGYBAC TRANSPOSABLE ELEMENT-DERIVED PROTEIN 4"/>
    <property type="match status" value="1"/>
</dbReference>
<dbReference type="HOGENOM" id="CLU_2230194_0_0_1"/>
<reference evidence="4" key="2">
    <citation type="submission" date="2012-11" db="EMBL/GenBank/DDBJ databases">
        <authorList>
            <person name="Kuo A."/>
            <person name="Curtis B.A."/>
            <person name="Tanifuji G."/>
            <person name="Burki F."/>
            <person name="Gruber A."/>
            <person name="Irimia M."/>
            <person name="Maruyama S."/>
            <person name="Arias M.C."/>
            <person name="Ball S.G."/>
            <person name="Gile G.H."/>
            <person name="Hirakawa Y."/>
            <person name="Hopkins J.F."/>
            <person name="Rensing S.A."/>
            <person name="Schmutz J."/>
            <person name="Symeonidi A."/>
            <person name="Elias M."/>
            <person name="Eveleigh R.J."/>
            <person name="Herman E.K."/>
            <person name="Klute M.J."/>
            <person name="Nakayama T."/>
            <person name="Obornik M."/>
            <person name="Reyes-Prieto A."/>
            <person name="Armbrust E.V."/>
            <person name="Aves S.J."/>
            <person name="Beiko R.G."/>
            <person name="Coutinho P."/>
            <person name="Dacks J.B."/>
            <person name="Durnford D.G."/>
            <person name="Fast N.M."/>
            <person name="Green B.R."/>
            <person name="Grisdale C."/>
            <person name="Hempe F."/>
            <person name="Henrissat B."/>
            <person name="Hoppner M.P."/>
            <person name="Ishida K.-I."/>
            <person name="Kim E."/>
            <person name="Koreny L."/>
            <person name="Kroth P.G."/>
            <person name="Liu Y."/>
            <person name="Malik S.-B."/>
            <person name="Maier U.G."/>
            <person name="McRose D."/>
            <person name="Mock T."/>
            <person name="Neilson J.A."/>
            <person name="Onodera N.T."/>
            <person name="Poole A.M."/>
            <person name="Pritham E.J."/>
            <person name="Richards T.A."/>
            <person name="Rocap G."/>
            <person name="Roy S.W."/>
            <person name="Sarai C."/>
            <person name="Schaack S."/>
            <person name="Shirato S."/>
            <person name="Slamovits C.H."/>
            <person name="Spencer D.F."/>
            <person name="Suzuki S."/>
            <person name="Worden A.Z."/>
            <person name="Zauner S."/>
            <person name="Barry K."/>
            <person name="Bell C."/>
            <person name="Bharti A.K."/>
            <person name="Crow J.A."/>
            <person name="Grimwood J."/>
            <person name="Kramer R."/>
            <person name="Lindquist E."/>
            <person name="Lucas S."/>
            <person name="Salamov A."/>
            <person name="McFadden G.I."/>
            <person name="Lane C.E."/>
            <person name="Keeling P.J."/>
            <person name="Gray M.W."/>
            <person name="Grigoriev I.V."/>
            <person name="Archibald J.M."/>
        </authorList>
    </citation>
    <scope>NUCLEOTIDE SEQUENCE</scope>
    <source>
        <strain evidence="4">CCMP2712</strain>
    </source>
</reference>
<reference evidence="2 4" key="1">
    <citation type="journal article" date="2012" name="Nature">
        <title>Algal genomes reveal evolutionary mosaicism and the fate of nucleomorphs.</title>
        <authorList>
            <consortium name="DOE Joint Genome Institute"/>
            <person name="Curtis B.A."/>
            <person name="Tanifuji G."/>
            <person name="Burki F."/>
            <person name="Gruber A."/>
            <person name="Irimia M."/>
            <person name="Maruyama S."/>
            <person name="Arias M.C."/>
            <person name="Ball S.G."/>
            <person name="Gile G.H."/>
            <person name="Hirakawa Y."/>
            <person name="Hopkins J.F."/>
            <person name="Kuo A."/>
            <person name="Rensing S.A."/>
            <person name="Schmutz J."/>
            <person name="Symeonidi A."/>
            <person name="Elias M."/>
            <person name="Eveleigh R.J."/>
            <person name="Herman E.K."/>
            <person name="Klute M.J."/>
            <person name="Nakayama T."/>
            <person name="Obornik M."/>
            <person name="Reyes-Prieto A."/>
            <person name="Armbrust E.V."/>
            <person name="Aves S.J."/>
            <person name="Beiko R.G."/>
            <person name="Coutinho P."/>
            <person name="Dacks J.B."/>
            <person name="Durnford D.G."/>
            <person name="Fast N.M."/>
            <person name="Green B.R."/>
            <person name="Grisdale C.J."/>
            <person name="Hempel F."/>
            <person name="Henrissat B."/>
            <person name="Hoppner M.P."/>
            <person name="Ishida K."/>
            <person name="Kim E."/>
            <person name="Koreny L."/>
            <person name="Kroth P.G."/>
            <person name="Liu Y."/>
            <person name="Malik S.B."/>
            <person name="Maier U.G."/>
            <person name="McRose D."/>
            <person name="Mock T."/>
            <person name="Neilson J.A."/>
            <person name="Onodera N.T."/>
            <person name="Poole A.M."/>
            <person name="Pritham E.J."/>
            <person name="Richards T.A."/>
            <person name="Rocap G."/>
            <person name="Roy S.W."/>
            <person name="Sarai C."/>
            <person name="Schaack S."/>
            <person name="Shirato S."/>
            <person name="Slamovits C.H."/>
            <person name="Spencer D.F."/>
            <person name="Suzuki S."/>
            <person name="Worden A.Z."/>
            <person name="Zauner S."/>
            <person name="Barry K."/>
            <person name="Bell C."/>
            <person name="Bharti A.K."/>
            <person name="Crow J.A."/>
            <person name="Grimwood J."/>
            <person name="Kramer R."/>
            <person name="Lindquist E."/>
            <person name="Lucas S."/>
            <person name="Salamov A."/>
            <person name="McFadden G.I."/>
            <person name="Lane C.E."/>
            <person name="Keeling P.J."/>
            <person name="Gray M.W."/>
            <person name="Grigoriev I.V."/>
            <person name="Archibald J.M."/>
        </authorList>
    </citation>
    <scope>NUCLEOTIDE SEQUENCE</scope>
    <source>
        <strain evidence="2 4">CCMP2712</strain>
    </source>
</reference>
<reference evidence="3" key="3">
    <citation type="submission" date="2015-06" db="UniProtKB">
        <authorList>
            <consortium name="EnsemblProtists"/>
        </authorList>
    </citation>
    <scope>IDENTIFICATION</scope>
</reference>
<keyword evidence="4" id="KW-1185">Reference proteome</keyword>
<gene>
    <name evidence="2" type="ORF">GUITHDRAFT_49051</name>
</gene>
<dbReference type="OMA" id="REYPKKY"/>
<dbReference type="InterPro" id="IPR029526">
    <property type="entry name" value="PGBD"/>
</dbReference>
<dbReference type="AlphaFoldDB" id="L1IAS1"/>
<evidence type="ECO:0000313" key="4">
    <source>
        <dbReference type="Proteomes" id="UP000011087"/>
    </source>
</evidence>
<dbReference type="EnsemblProtists" id="EKX33341">
    <property type="protein sequence ID" value="EKX33341"/>
    <property type="gene ID" value="GUITHDRAFT_49051"/>
</dbReference>
<proteinExistence type="predicted"/>
<feature type="non-terminal residue" evidence="2">
    <location>
        <position position="1"/>
    </location>
</feature>
<evidence type="ECO:0000259" key="1">
    <source>
        <dbReference type="Pfam" id="PF13843"/>
    </source>
</evidence>
<dbReference type="Proteomes" id="UP000011087">
    <property type="component" value="Unassembled WGS sequence"/>
</dbReference>
<dbReference type="KEGG" id="gtt:GUITHDRAFT_49051"/>
<evidence type="ECO:0000313" key="2">
    <source>
        <dbReference type="EMBL" id="EKX33341.1"/>
    </source>
</evidence>
<name>L1IAS1_GUITC</name>
<dbReference type="PANTHER" id="PTHR46599">
    <property type="entry name" value="PIGGYBAC TRANSPOSABLE ELEMENT-DERIVED PROTEIN 4"/>
    <property type="match status" value="1"/>
</dbReference>
<protein>
    <recommendedName>
        <fullName evidence="1">PiggyBac transposable element-derived protein domain-containing protein</fullName>
    </recommendedName>
</protein>
<dbReference type="OrthoDB" id="6771383at2759"/>
<accession>L1IAS1</accession>
<organism evidence="2">
    <name type="scientific">Guillardia theta (strain CCMP2712)</name>
    <name type="common">Cryptophyte</name>
    <dbReference type="NCBI Taxonomy" id="905079"/>
    <lineage>
        <taxon>Eukaryota</taxon>
        <taxon>Cryptophyceae</taxon>
        <taxon>Pyrenomonadales</taxon>
        <taxon>Geminigeraceae</taxon>
        <taxon>Guillardia</taxon>
    </lineage>
</organism>
<feature type="non-terminal residue" evidence="2">
    <location>
        <position position="111"/>
    </location>
</feature>
<sequence length="111" mass="12431">ESIPQLTKIARKPVGVGTEYKNIAECTFGIMLSLEVQEGKNLMQNLPFTERYAKHTALVLRLAQNYLNKGHIVYGDSAFSSVSTATALLEHNTFYTGLVKQCFKGFPKQYL</sequence>
<evidence type="ECO:0000313" key="3">
    <source>
        <dbReference type="EnsemblProtists" id="EKX33341"/>
    </source>
</evidence>
<dbReference type="RefSeq" id="XP_005820321.1">
    <property type="nucleotide sequence ID" value="XM_005820264.1"/>
</dbReference>
<dbReference type="GeneID" id="17290081"/>
<dbReference type="PaxDb" id="55529-EKX33341"/>
<dbReference type="EMBL" id="JH993145">
    <property type="protein sequence ID" value="EKX33341.1"/>
    <property type="molecule type" value="Genomic_DNA"/>
</dbReference>